<dbReference type="EMBL" id="KI392596">
    <property type="protein sequence ID" value="ERN12898.1"/>
    <property type="molecule type" value="Genomic_DNA"/>
</dbReference>
<feature type="region of interest" description="Disordered" evidence="1">
    <location>
        <begin position="100"/>
        <end position="128"/>
    </location>
</feature>
<dbReference type="STRING" id="13333.W1PXE0"/>
<evidence type="ECO:0000313" key="3">
    <source>
        <dbReference type="Proteomes" id="UP000017836"/>
    </source>
</evidence>
<dbReference type="HOGENOM" id="CLU_998684_0_0_1"/>
<accession>W1PXE0</accession>
<evidence type="ECO:0000313" key="2">
    <source>
        <dbReference type="EMBL" id="ERN12898.1"/>
    </source>
</evidence>
<reference evidence="3" key="1">
    <citation type="journal article" date="2013" name="Science">
        <title>The Amborella genome and the evolution of flowering plants.</title>
        <authorList>
            <consortium name="Amborella Genome Project"/>
        </authorList>
    </citation>
    <scope>NUCLEOTIDE SEQUENCE [LARGE SCALE GENOMIC DNA]</scope>
</reference>
<dbReference type="Gramene" id="ERN12898">
    <property type="protein sequence ID" value="ERN12898"/>
    <property type="gene ID" value="AMTR_s00050p00184070"/>
</dbReference>
<organism evidence="2 3">
    <name type="scientific">Amborella trichopoda</name>
    <dbReference type="NCBI Taxonomy" id="13333"/>
    <lineage>
        <taxon>Eukaryota</taxon>
        <taxon>Viridiplantae</taxon>
        <taxon>Streptophyta</taxon>
        <taxon>Embryophyta</taxon>
        <taxon>Tracheophyta</taxon>
        <taxon>Spermatophyta</taxon>
        <taxon>Magnoliopsida</taxon>
        <taxon>Amborellales</taxon>
        <taxon>Amborellaceae</taxon>
        <taxon>Amborella</taxon>
    </lineage>
</organism>
<dbReference type="AlphaFoldDB" id="W1PXE0"/>
<sequence>MTTLGSAQLVTSQTFSSYSHPTKNHSKNGNTIGYFNGNQLRSLSSKGGALMSNRFRGSLKYSSPCTNLYTQTRFQRINEDFNIWGGFREHQKWNNLRTHTIGSHDQDSESKATPNKNNEGKTCLKNSGNKVISDNMSLQREKHGNGGWKKKRKWQWQTIIQAQEIGILLLQLGVVMFIMRLLRPEIPLPSSGPRVSTAYPGVGNLDNDISSKMHEAEDLVETTSRTKRIVYTTTRPCGIKTPYGKMLENEVEFGSLDKRNGGFFNSGMRISSCLEEEDS</sequence>
<gene>
    <name evidence="2" type="ORF">AMTR_s00050p00184070</name>
</gene>
<evidence type="ECO:0000256" key="1">
    <source>
        <dbReference type="SAM" id="MobiDB-lite"/>
    </source>
</evidence>
<keyword evidence="3" id="KW-1185">Reference proteome</keyword>
<dbReference type="eggNOG" id="KOG0731">
    <property type="taxonomic scope" value="Eukaryota"/>
</dbReference>
<dbReference type="Proteomes" id="UP000017836">
    <property type="component" value="Unassembled WGS sequence"/>
</dbReference>
<proteinExistence type="predicted"/>
<protein>
    <submittedName>
        <fullName evidence="2">Uncharacterized protein</fullName>
    </submittedName>
</protein>
<name>W1PXE0_AMBTC</name>